<feature type="compositionally biased region" description="Low complexity" evidence="1">
    <location>
        <begin position="958"/>
        <end position="968"/>
    </location>
</feature>
<dbReference type="RefSeq" id="WP_359290794.1">
    <property type="nucleotide sequence ID" value="NZ_JBEZUR010000046.1"/>
</dbReference>
<feature type="region of interest" description="Disordered" evidence="1">
    <location>
        <begin position="928"/>
        <end position="1122"/>
    </location>
</feature>
<sequence>MSGVSVQEINFPEDVRKMLWILIGEMPLQARENLAYASQELYQDFGRGLRRLNEEIRRSISEASTSLPKDVGAHYVRGLSMLTDDGGVNHLDRMIDQLDEIARGQVDHSIKIQAAKWEIIAEIVMLLIELALLAALAAITGGTSLSQMALARARSKLAVLLIVQRLLRMSHLAPALTEAMSEALQTLAVRLAQIVLNSGNRRPDGIDWKDVGKAAAFGAVVGALGSVLEFGGNHLKNWFKKSFDDFDSFAKNHPNWNITLNGAGELGGAFVVGAVSESVGEYLVQGAFEGDWDFKWETFVGSGTSSVFDVVAGGAVAGGALWLHNKFTTDVDLGPLNDTSLLDAGGKGGPSGSSAPGPGPAPAPAPVPAPAPAPVPAPVVPPVVAPVVPPLVSTSLTDLPPAPVSVSTPPPVHDDGVSEVSSLDEESLFDFSDTDSVSSVTTYGSTSVPHTPVGSDPATASSPFTAKGLSPTASPGDVDGVAARDSDGIVPDLVGTGAGFDGTDSAAGPAGVTPPGTPAPHTGTGTGSGTGAPSAGPRTVPDSTGRTGDPAPEAAEGAAGRITDDTNTDDTTLTPSPSAHADDTGTGAPRGTGTRAQGGAEDGTSLAGLPRQDASWAQPEDGPADVLPAAPRSTTSAPAPDAHGEQRLVAEDDATGQDTGARPDTGDVPSPAVPVTATGGDTPLPGAVPAPAPPTGGPGFEAARAAAPAVTRSHVWVDPVSTPPDPARPGQTTQYTVRSHFDARRFEYGGRWITDLTVRVAAAPDGLPADVWDKVRSGVETYFNAPGHHLADGDLLHVTVEQVPSGTHPGTLDVDFVGRDRQMTRTAWWADADPIDYAHEIAHQLGLRDEARAGDPAARHRPDIPGSLLGDYTRSAPDGLAQGGLRGRHLALLSALVGDLTTASPERPAAASSGRRPVTTADVHLGAEPHAPRQPRAASASPSETVPPPPGTASGTGITPTPDAEAIPAPIPPPATPLATMSGPASLPGSTSSATPDSVGVDRATATTGTGDERATDITGTGGERATATPGTGFDRASSTPGAGDNRASDTPRTGGDRASDTPRTGDNPASDTPGSGDDRAGHALPPGETTVTPLDPITTAAGTSTAPITTPAPRERHWINTHLDRTRPPRLDRTATAPAARREPARFDDGTVMPSYADDLASLLPAVPADQLAELLADPVTFGQGDVALRGIPQMLAEIDSLLSGDASLRPRTPGRTTPPGTGLMADLRMTLARRPRTLTEGRAFPYTAADGRTRVLHVTARHYGNWSRFADDHGSPSKIDTMDRATLQAGQNKGVQSVTQLGLGGPFLGPASTLAFGGFGRLALRGGLTRKVGYGQTDQVVSQTETRTLDGSKVYLDDVFLELRVTDADGRDVGAPAPAAADGTGPAADPAPRPVTRSFAVRDGLMVRLPDSAVERSRPGRIPRTLALGHGSQYRLVRTEGFGPVSRIRDWAAGEIGARPGSTAYQELDTFFSSDSFRRHARFLAQGRLATAPLFADDRKRTPLGFFVVERVVAEQARLIGETSQAELRDINSSVVRNDRGLGRGVHFGVDGVVGPAFNFLDLGNGTLNLRLQFGPAFRYLFAVSQTAALGGFGALKTSGQVKGDPTGLYLVKKTVHVRRGGSSAPARRFQTWSVDRMTRTEARRLAGWDDGTTLRQRHGLPEPFAPAHLTVDHPVTLGMHRVEEFAHADGRRTDGTDDRGLTLPDSFTDAVLAAVAEAYPGIVAPLDQLAPPASSGILARTRSLFTPASARPAGHRWSDADAYRTAVANTLEILTALSHQSLSGGMEALISTGIRIRLAEPGTLGQGHRYIWVHGDLTNRRYEGRQTDLRLRHGAPGGQRLDGQESRRRALAGGADLQLAFRDPDSLINSAVGVPDNAGVLSLGWRSGVQHDDETGFGFSATNEPTSVSTGPSHLYRYDLALSVSHGGYWRFRGLLRGVASLGLLGTRPFVFSRPQDLLIGTTPGGAAVRGGPLTGQVLISVPDQHTPAVDPHRPGAANPYLSLRGPLDAVPMPRDRAFALASGDLSRPEGRAGGRGSRLFQDLQRHPFVTVGVVVPPALVDAVAGVVRGASGGAWQLTEEGAPAREAVMRAFQPQFATAHFDQSSGALGLGISGLMAKPPYATLWATFRHYTAVTDVQVLTGPITMDTETVLGSGSQAAGKLGRSTVHSFGGQLTYTRPHGSGPGPVGAYGIVLNPWSESSQRNLSVSRSVVADLNRKGFGHQVLVTGTVEHWAAMTSSLLGTAAGGRSFVPDLLAGSAGSVVRVPGGWLAHVPEKSAHRLGLIDDGLGDVPRYTRDGWSPQPWLRGNSFGTYPVNPLDPTTVLAAFQEQVARLGLDHDAREQIRLTVTSRVLRALDRELTGSGTTSLTRSGAWGWGGVRVGSRRARVRVELLPGTPTFEMLDHGTEMEENRRAVETVQQGAEFSSGSDIGVLVGEQVGTGNATAVASGPTYTETGSSRRAVSAGHSVSSSTTYRAASTEPHAEIATPYRLRLTLEFDDTPADGTPGTDADNTPVRDALRRFGGRQRVSETGDIGTLVEHVPLSLMAPDPHAQGPAPDPRLAPPDLTVTALPRSGHRPELLGPDVRYGDGTLRPFTFPENGFHVRRIVGLEHVHEANERALAEAFGIDLTALDAGATADGDRDRLLRRARATSLTRPGSAPAQALEDGTTNTALSTFYDQALAPVGYRVPGLTHRNPVGTDSAHLALHARPDFGGAELLSVADGQKLEVLRETAEGVSTSVSRDDTQDSALGGGVVVRTEPTGVNQIGAAGTGPYANDSDSTPVGEDHLSSVNVKPTTGRSFLFAVPTDWLSVAEVHRGIKDARVGRYLAGTFGIRRPGPKAVGSRTYALAWVREDVARELGLIDGTSFPAVASQAWDAVGKATKAWADADKAYWKKRRTALRLREDLDAARAGLTDARSRADAAGRRLAPLLDAADAADAAVLRAEADAGAARATARDLTAAADRFEATRTALDDALRAAEQDRARARAMTGAAQDALTNLRGLVELPGSEVDADTVGLAEEELRTARGDAAALLEAADLRADSARRAHATAADLLATAERNATPGTPDVSPDPVRARRTAAGLVTAADLRVAEARSRQATAGRRLTGPARADADARAALEAATGRLDAAQAAFDARRAELDALRTTAENAATEVHRVRTAADRLTRWHRLAATEEGRARLGDLPEPPPVTYTAPPAPSAAVSRAPLPRYDRDAGGAHITSPDQVTYTLHNVPRDGDAFFHALAEGLARTAPDVLLRHGIDPADPTTATALRRLVAARLADPGDADLLAAVAPDGTDRFTAAEIDATGPVPDLAPDTPGRREFDALGVVPHSVSLGDRARAELAVAQLSRPGDAADEAGWNNSAADLLPLLAARTFGVDVTVVRDDGTFQRFAPGAPDGRDGSDRLRGLLDEADGPRPHVVLSLHDQHYQLAVPTGASTKTSTGAGPDTGSGAGVLHAAPSGRLTPEVTARLYRAYADHLFRTGQDAQDFDSVFYAFVDEQDVITSELALHPRLRPQMERFHDELMALRAERAATATPITRAPGEPMRLYRKMSRSEAEQMLAGPATSGIGAAMAYNRSDQYRKYFTSSLSHTSVFSNANAASDDEVVVEFTLPWDGYWGFVARYGTPNQQAGAYQVRDSALVHQERLRTGAAANFHDPQDVTDVVAGRTHHNIGIGHGNARAFAGLVTGRRVVPADEVDAAAEAAAGDVRAELRQLASDLVDRKLAAAQGRGVQGEPFGLEDAAPGGAVSDAVVPVPEAVEPPTARALTSGLSALPVPELLEAVSRLSPEHRRWLAGQEEFVASVRERSSVAEFAQFGARLLVVVPGESARPVSARWEAYAQVARMLQDPDAVAQLLTSGASVVILPQDVPLGAVSSFAGLHGPDGRGLDDLRGAQSGLVAAVPEENLLGETTPVGPVPHQPEGYSSATHEIAHLIHTTALTDADRHLISRVFQERLAAGPDAPWPDGIRRDLSGADADNYSSTDEFEYFAQLSNAYLGTNHGHDTTTGRPRNNGAPWVRANEPALLPLLERLYGTDPQTPHDSTANPVTATTADNNLYEAFRDFMTGIGEGQESAPALSAQPSPAPLVPADAASGLHAAPPGPAKQVTADVMDAYYRAYAEFFETDSSAAHFDSGYYVFAYGQDVVVPKLATHPSMLNQLRAFHDQLTRVRNEQAAEATPIVHRDGEPMRLYRKMAAAEAAQFLGKAPTAGLNAAMAYNRSDEHRKFFTTSLSHTNVFHNQNAASDEEVVLEFTLPWRGYWDFAARYGTPNQKPGAYKIRDSALLHQEQLRLGDSANFETQEDVDAVLTGHTHHNIGIGHGNARDFGRLLTGIRQVSPQEVVRDAEAAVAAAREARRPAIDALITERVAPLREREAATVHAAPTPAAPTGPASRFTPEVSAAFRRAYVDHFFSPARTASDFASVYYTFVDEQNIVTRELATDSRLLPAMEKFHAELLGVEEDRAAEATPIAHRDGEPMRLYRKMSAAEAAQFLGKAPTAGLNAAMAYNRSDEHRKWFTTSLSHTNVFHNSLSTSEQDVVLEFTLPWRGYWDFATRYGTPNQKPGAYKIRDSALLHQEQLRLGDSANFETQEDVDAVLTGHTHHNIGIGHGNARDFGRLLTGIRQVSPQEVVQDARAMQELLREEGRRAGHAHLQRKLDQAAGVHGEPFGPVPDGFTFAGPASDAAVHPPESVRPEDAETLVADLSALPVSALLEELPSLPVEHRRWLAGQEAFVASVRERSSVAEFAQFGARLLVVVPGESARPVSARWEAYAQVARMLQDPDAVAQLLTSGASVVVLPQDVPLGAVSSFAGLHGPDGRGLDDLRGAQSGLVAAVPEENLLGETTPVGPVPHQPEGYSSATHEIAHLIHTAALTATDRHLISRVFQERLAAGPDAPWPDGIRRDLAGTDADNYSSTDEYEYFAQLSNAYLGTNHGHDTTTGRPRNNGAAWVHANEPDLLPLLERLYGTAPQPPHDSTANPVTATTADNNVYEAFRDFMTGIGESDPVAEPAVAPPGPQPEPHGETGAPADLHAAPAGPARRITADVMEAYFQAYAEFFETDGSAADFDSGYYVFAYDQDLLVDTLATHDSMREQMRPFHDRLVRIREEQAASPTPIDRQAPAPMRLYRKMSAAEAAQFLGARDPRAGFSAAMAYNRSVEYRKFFTTSLSHTSVFSNANAASDDEVVVEFTLPWDGYWNFIGSHGTPNQQTGAYQIRDSALVHQERLRTGPAANFRSERDVADVLAARTHHNVGIGHGNEKEFARLVTGMREVTPQEVEQAARDAADAARQARRARIDAVVAERVAPLRRREAAAVHAAPAGTVAPPPPSGEDTGGPAQASGEGLTLVDALVDAFDAHGGLPADPDGSVPVDDLDGLGVTLTSGRRAQAILLGGSLPVRDLGLTPAQHLRWLLARSAGTDGGHGGDGGEGTGGSGADTADGTWERAVAAAATALGVEIVVVAPDGRPRSFGVGRHGTVRLLFDGVRYSVPKVPS</sequence>
<keyword evidence="2" id="KW-1133">Transmembrane helix</keyword>
<dbReference type="EMBL" id="JBEZUR010000046">
    <property type="protein sequence ID" value="MEU3557054.1"/>
    <property type="molecule type" value="Genomic_DNA"/>
</dbReference>
<evidence type="ECO:0000256" key="2">
    <source>
        <dbReference type="SAM" id="Phobius"/>
    </source>
</evidence>
<feature type="region of interest" description="Disordered" evidence="1">
    <location>
        <begin position="3441"/>
        <end position="3465"/>
    </location>
</feature>
<evidence type="ECO:0000313" key="4">
    <source>
        <dbReference type="Proteomes" id="UP001550850"/>
    </source>
</evidence>
<feature type="region of interest" description="Disordered" evidence="1">
    <location>
        <begin position="2449"/>
        <end position="2471"/>
    </location>
</feature>
<feature type="region of interest" description="Disordered" evidence="1">
    <location>
        <begin position="1373"/>
        <end position="1396"/>
    </location>
</feature>
<feature type="compositionally biased region" description="Gly residues" evidence="1">
    <location>
        <begin position="5426"/>
        <end position="5441"/>
    </location>
</feature>
<feature type="region of interest" description="Disordered" evidence="1">
    <location>
        <begin position="397"/>
        <end position="706"/>
    </location>
</feature>
<protein>
    <submittedName>
        <fullName evidence="3">Uncharacterized protein</fullName>
    </submittedName>
</protein>
<proteinExistence type="predicted"/>
<feature type="compositionally biased region" description="Low complexity" evidence="1">
    <location>
        <begin position="505"/>
        <end position="523"/>
    </location>
</feature>
<feature type="compositionally biased region" description="Polar residues" evidence="1">
    <location>
        <begin position="1062"/>
        <end position="1074"/>
    </location>
</feature>
<feature type="compositionally biased region" description="Pro residues" evidence="1">
    <location>
        <begin position="400"/>
        <end position="411"/>
    </location>
</feature>
<evidence type="ECO:0000256" key="1">
    <source>
        <dbReference type="SAM" id="MobiDB-lite"/>
    </source>
</evidence>
<feature type="compositionally biased region" description="Low complexity" evidence="1">
    <location>
        <begin position="584"/>
        <end position="599"/>
    </location>
</feature>
<feature type="compositionally biased region" description="Basic and acidic residues" evidence="1">
    <location>
        <begin position="852"/>
        <end position="863"/>
    </location>
</feature>
<feature type="region of interest" description="Disordered" evidence="1">
    <location>
        <begin position="852"/>
        <end position="871"/>
    </location>
</feature>
<evidence type="ECO:0000313" key="3">
    <source>
        <dbReference type="EMBL" id="MEU3557054.1"/>
    </source>
</evidence>
<name>A0ABV2YMV0_9ACTN</name>
<feature type="compositionally biased region" description="Low complexity" evidence="1">
    <location>
        <begin position="550"/>
        <end position="560"/>
    </location>
</feature>
<dbReference type="PANTHER" id="PTHR24216">
    <property type="entry name" value="PAXILLIN-RELATED"/>
    <property type="match status" value="1"/>
</dbReference>
<organism evidence="3 4">
    <name type="scientific">Streptomyces fragilis</name>
    <dbReference type="NCBI Taxonomy" id="67301"/>
    <lineage>
        <taxon>Bacteria</taxon>
        <taxon>Bacillati</taxon>
        <taxon>Actinomycetota</taxon>
        <taxon>Actinomycetes</taxon>
        <taxon>Kitasatosporales</taxon>
        <taxon>Streptomycetaceae</taxon>
        <taxon>Streptomyces</taxon>
    </lineage>
</organism>
<dbReference type="PANTHER" id="PTHR24216:SF65">
    <property type="entry name" value="PAXILLIN-LIKE PROTEIN 1"/>
    <property type="match status" value="1"/>
</dbReference>
<feature type="region of interest" description="Disordered" evidence="1">
    <location>
        <begin position="5323"/>
        <end position="5348"/>
    </location>
</feature>
<feature type="compositionally biased region" description="Low complexity" evidence="1">
    <location>
        <begin position="430"/>
        <end position="448"/>
    </location>
</feature>
<reference evidence="3 4" key="1">
    <citation type="submission" date="2024-06" db="EMBL/GenBank/DDBJ databases">
        <title>The Natural Products Discovery Center: Release of the First 8490 Sequenced Strains for Exploring Actinobacteria Biosynthetic Diversity.</title>
        <authorList>
            <person name="Kalkreuter E."/>
            <person name="Kautsar S.A."/>
            <person name="Yang D."/>
            <person name="Bader C.D."/>
            <person name="Teijaro C.N."/>
            <person name="Fluegel L."/>
            <person name="Davis C.M."/>
            <person name="Simpson J.R."/>
            <person name="Lauterbach L."/>
            <person name="Steele A.D."/>
            <person name="Gui C."/>
            <person name="Meng S."/>
            <person name="Li G."/>
            <person name="Viehrig K."/>
            <person name="Ye F."/>
            <person name="Su P."/>
            <person name="Kiefer A.F."/>
            <person name="Nichols A."/>
            <person name="Cepeda A.J."/>
            <person name="Yan W."/>
            <person name="Fan B."/>
            <person name="Jiang Y."/>
            <person name="Adhikari A."/>
            <person name="Zheng C.-J."/>
            <person name="Schuster L."/>
            <person name="Cowan T.M."/>
            <person name="Smanski M.J."/>
            <person name="Chevrette M.G."/>
            <person name="De Carvalho L.P.S."/>
            <person name="Shen B."/>
        </authorList>
    </citation>
    <scope>NUCLEOTIDE SEQUENCE [LARGE SCALE GENOMIC DNA]</scope>
    <source>
        <strain evidence="3 4">NPDC038104</strain>
    </source>
</reference>
<comment type="caution">
    <text evidence="3">The sequence shown here is derived from an EMBL/GenBank/DDBJ whole genome shotgun (WGS) entry which is preliminary data.</text>
</comment>
<accession>A0ABV2YMV0</accession>
<feature type="region of interest" description="Disordered" evidence="1">
    <location>
        <begin position="339"/>
        <end position="367"/>
    </location>
</feature>
<gene>
    <name evidence="3" type="ORF">AB0E65_22970</name>
</gene>
<feature type="region of interest" description="Disordered" evidence="1">
    <location>
        <begin position="4079"/>
        <end position="4108"/>
    </location>
</feature>
<feature type="transmembrane region" description="Helical" evidence="2">
    <location>
        <begin position="119"/>
        <end position="139"/>
    </location>
</feature>
<keyword evidence="2" id="KW-0812">Transmembrane</keyword>
<feature type="region of interest" description="Disordered" evidence="1">
    <location>
        <begin position="5009"/>
        <end position="5042"/>
    </location>
</feature>
<feature type="region of interest" description="Disordered" evidence="1">
    <location>
        <begin position="2551"/>
        <end position="2589"/>
    </location>
</feature>
<dbReference type="Proteomes" id="UP001550850">
    <property type="component" value="Unassembled WGS sequence"/>
</dbReference>
<feature type="compositionally biased region" description="Low complexity" evidence="1">
    <location>
        <begin position="3441"/>
        <end position="3451"/>
    </location>
</feature>
<feature type="compositionally biased region" description="Pro residues" evidence="1">
    <location>
        <begin position="357"/>
        <end position="367"/>
    </location>
</feature>
<feature type="compositionally biased region" description="Low complexity" evidence="1">
    <location>
        <begin position="1375"/>
        <end position="1392"/>
    </location>
</feature>
<feature type="compositionally biased region" description="Pro residues" evidence="1">
    <location>
        <begin position="686"/>
        <end position="696"/>
    </location>
</feature>
<keyword evidence="2" id="KW-0472">Membrane</keyword>
<feature type="compositionally biased region" description="Basic and acidic residues" evidence="1">
    <location>
        <begin position="1047"/>
        <end position="1061"/>
    </location>
</feature>
<feature type="region of interest" description="Disordered" evidence="1">
    <location>
        <begin position="5426"/>
        <end position="5445"/>
    </location>
</feature>
<keyword evidence="4" id="KW-1185">Reference proteome</keyword>
<feature type="compositionally biased region" description="Low complexity" evidence="1">
    <location>
        <begin position="934"/>
        <end position="943"/>
    </location>
</feature>
<feature type="compositionally biased region" description="Low complexity" evidence="1">
    <location>
        <begin position="628"/>
        <end position="640"/>
    </location>
</feature>
<feature type="region of interest" description="Disordered" evidence="1">
    <location>
        <begin position="2768"/>
        <end position="2794"/>
    </location>
</feature>